<evidence type="ECO:0000256" key="7">
    <source>
        <dbReference type="SAM" id="MobiDB-lite"/>
    </source>
</evidence>
<dbReference type="InterPro" id="IPR003195">
    <property type="entry name" value="TFIID_TAF13"/>
</dbReference>
<dbReference type="PANTHER" id="PTHR11380:SF5">
    <property type="entry name" value="TRANSCRIPTION INITIATION FACTOR TFIID SUBUNIT 13"/>
    <property type="match status" value="1"/>
</dbReference>
<evidence type="ECO:0000256" key="1">
    <source>
        <dbReference type="ARBA" id="ARBA00004123"/>
    </source>
</evidence>
<dbReference type="GO" id="GO:0046982">
    <property type="term" value="F:protein heterodimerization activity"/>
    <property type="evidence" value="ECO:0007669"/>
    <property type="project" value="InterPro"/>
</dbReference>
<keyword evidence="4" id="KW-0539">Nucleus</keyword>
<keyword evidence="9" id="KW-1185">Reference proteome</keyword>
<dbReference type="Pfam" id="PF02269">
    <property type="entry name" value="TFIID-18kDa"/>
    <property type="match status" value="1"/>
</dbReference>
<name>A0A6A6C0F6_ZASCE</name>
<evidence type="ECO:0000313" key="9">
    <source>
        <dbReference type="Proteomes" id="UP000799537"/>
    </source>
</evidence>
<dbReference type="EMBL" id="ML993633">
    <property type="protein sequence ID" value="KAF2159748.1"/>
    <property type="molecule type" value="Genomic_DNA"/>
</dbReference>
<feature type="compositionally biased region" description="Basic and acidic residues" evidence="7">
    <location>
        <begin position="146"/>
        <end position="155"/>
    </location>
</feature>
<dbReference type="PANTHER" id="PTHR11380">
    <property type="entry name" value="TRANSCRIPTION INITIATION FACTOR TFIID/SUPT3-RELATED"/>
    <property type="match status" value="1"/>
</dbReference>
<keyword evidence="2" id="KW-0805">Transcription regulation</keyword>
<dbReference type="Gene3D" id="1.10.20.10">
    <property type="entry name" value="Histone, subunit A"/>
    <property type="match status" value="1"/>
</dbReference>
<dbReference type="RefSeq" id="XP_033660637.1">
    <property type="nucleotide sequence ID" value="XM_033809607.1"/>
</dbReference>
<dbReference type="GO" id="GO:0005669">
    <property type="term" value="C:transcription factor TFIID complex"/>
    <property type="evidence" value="ECO:0007669"/>
    <property type="project" value="TreeGrafter"/>
</dbReference>
<evidence type="ECO:0000313" key="8">
    <source>
        <dbReference type="EMBL" id="KAF2159748.1"/>
    </source>
</evidence>
<evidence type="ECO:0000256" key="6">
    <source>
        <dbReference type="ARBA" id="ARBA00040136"/>
    </source>
</evidence>
<sequence>MAEPRARPRQKGQVFADTDLRELLFSFGSPDPQHSLPTTLTVLDEILTDFIIETCHAAATCASYSRRQKIKMEDFRFVLRRNGAFLGRVAEQMARERWIKNQRKMVDFEEIGREGVTELAGIAEAGGAENELKKKGRGRGGRKKRKAEDEGEGSKVKRVAT</sequence>
<dbReference type="Proteomes" id="UP000799537">
    <property type="component" value="Unassembled WGS sequence"/>
</dbReference>
<feature type="region of interest" description="Disordered" evidence="7">
    <location>
        <begin position="127"/>
        <end position="161"/>
    </location>
</feature>
<comment type="similarity">
    <text evidence="5">Belongs to the TAF13 family.</text>
</comment>
<evidence type="ECO:0000256" key="5">
    <source>
        <dbReference type="ARBA" id="ARBA00038392"/>
    </source>
</evidence>
<feature type="compositionally biased region" description="Basic residues" evidence="7">
    <location>
        <begin position="134"/>
        <end position="145"/>
    </location>
</feature>
<dbReference type="SUPFAM" id="SSF47113">
    <property type="entry name" value="Histone-fold"/>
    <property type="match status" value="1"/>
</dbReference>
<comment type="subcellular location">
    <subcellularLocation>
        <location evidence="1">Nucleus</location>
    </subcellularLocation>
</comment>
<gene>
    <name evidence="8" type="ORF">M409DRAFT_29752</name>
</gene>
<dbReference type="GeneID" id="54562879"/>
<evidence type="ECO:0000256" key="2">
    <source>
        <dbReference type="ARBA" id="ARBA00023015"/>
    </source>
</evidence>
<dbReference type="GO" id="GO:0051123">
    <property type="term" value="P:RNA polymerase II preinitiation complex assembly"/>
    <property type="evidence" value="ECO:0007669"/>
    <property type="project" value="TreeGrafter"/>
</dbReference>
<proteinExistence type="inferred from homology"/>
<dbReference type="AlphaFoldDB" id="A0A6A6C0F6"/>
<organism evidence="8 9">
    <name type="scientific">Zasmidium cellare ATCC 36951</name>
    <dbReference type="NCBI Taxonomy" id="1080233"/>
    <lineage>
        <taxon>Eukaryota</taxon>
        <taxon>Fungi</taxon>
        <taxon>Dikarya</taxon>
        <taxon>Ascomycota</taxon>
        <taxon>Pezizomycotina</taxon>
        <taxon>Dothideomycetes</taxon>
        <taxon>Dothideomycetidae</taxon>
        <taxon>Mycosphaerellales</taxon>
        <taxon>Mycosphaerellaceae</taxon>
        <taxon>Zasmidium</taxon>
    </lineage>
</organism>
<evidence type="ECO:0000256" key="3">
    <source>
        <dbReference type="ARBA" id="ARBA00023163"/>
    </source>
</evidence>
<protein>
    <recommendedName>
        <fullName evidence="6">Transcription initiation factor TFIID subunit 13</fullName>
    </recommendedName>
</protein>
<accession>A0A6A6C0F6</accession>
<dbReference type="InterPro" id="IPR009072">
    <property type="entry name" value="Histone-fold"/>
</dbReference>
<evidence type="ECO:0000256" key="4">
    <source>
        <dbReference type="ARBA" id="ARBA00023242"/>
    </source>
</evidence>
<keyword evidence="3" id="KW-0804">Transcription</keyword>
<reference evidence="8" key="1">
    <citation type="journal article" date="2020" name="Stud. Mycol.">
        <title>101 Dothideomycetes genomes: a test case for predicting lifestyles and emergence of pathogens.</title>
        <authorList>
            <person name="Haridas S."/>
            <person name="Albert R."/>
            <person name="Binder M."/>
            <person name="Bloem J."/>
            <person name="Labutti K."/>
            <person name="Salamov A."/>
            <person name="Andreopoulos B."/>
            <person name="Baker S."/>
            <person name="Barry K."/>
            <person name="Bills G."/>
            <person name="Bluhm B."/>
            <person name="Cannon C."/>
            <person name="Castanera R."/>
            <person name="Culley D."/>
            <person name="Daum C."/>
            <person name="Ezra D."/>
            <person name="Gonzalez J."/>
            <person name="Henrissat B."/>
            <person name="Kuo A."/>
            <person name="Liang C."/>
            <person name="Lipzen A."/>
            <person name="Lutzoni F."/>
            <person name="Magnuson J."/>
            <person name="Mondo S."/>
            <person name="Nolan M."/>
            <person name="Ohm R."/>
            <person name="Pangilinan J."/>
            <person name="Park H.-J."/>
            <person name="Ramirez L."/>
            <person name="Alfaro M."/>
            <person name="Sun H."/>
            <person name="Tritt A."/>
            <person name="Yoshinaga Y."/>
            <person name="Zwiers L.-H."/>
            <person name="Turgeon B."/>
            <person name="Goodwin S."/>
            <person name="Spatafora J."/>
            <person name="Crous P."/>
            <person name="Grigoriev I."/>
        </authorList>
    </citation>
    <scope>NUCLEOTIDE SEQUENCE</scope>
    <source>
        <strain evidence="8">ATCC 36951</strain>
    </source>
</reference>
<dbReference type="OrthoDB" id="10266074at2759"/>